<feature type="compositionally biased region" description="Basic and acidic residues" evidence="1">
    <location>
        <begin position="32"/>
        <end position="76"/>
    </location>
</feature>
<dbReference type="Proteomes" id="UP000629468">
    <property type="component" value="Unassembled WGS sequence"/>
</dbReference>
<accession>A0A8H7C2I7</accession>
<evidence type="ECO:0000313" key="2">
    <source>
        <dbReference type="EMBL" id="KAF7761297.1"/>
    </source>
</evidence>
<dbReference type="AlphaFoldDB" id="A0A8H7C2I7"/>
<reference evidence="2 3" key="1">
    <citation type="journal article" name="Sci. Rep.">
        <title>Telomere-to-telomere assembled and centromere annotated genomes of the two main subspecies of the button mushroom Agaricus bisporus reveal especially polymorphic chromosome ends.</title>
        <authorList>
            <person name="Sonnenberg A.S.M."/>
            <person name="Sedaghat-Telgerd N."/>
            <person name="Lavrijssen B."/>
            <person name="Ohm R.A."/>
            <person name="Hendrickx P.M."/>
            <person name="Scholtmeijer K."/>
            <person name="Baars J.J.P."/>
            <person name="van Peer A."/>
        </authorList>
    </citation>
    <scope>NUCLEOTIDE SEQUENCE [LARGE SCALE GENOMIC DNA]</scope>
    <source>
        <strain evidence="2 3">H119_p4</strain>
    </source>
</reference>
<proteinExistence type="predicted"/>
<feature type="region of interest" description="Disordered" evidence="1">
    <location>
        <begin position="29"/>
        <end position="91"/>
    </location>
</feature>
<protein>
    <submittedName>
        <fullName evidence="2">Uncharacterized protein</fullName>
    </submittedName>
</protein>
<organism evidence="2 3">
    <name type="scientific">Agaricus bisporus var. burnettii</name>
    <dbReference type="NCBI Taxonomy" id="192524"/>
    <lineage>
        <taxon>Eukaryota</taxon>
        <taxon>Fungi</taxon>
        <taxon>Dikarya</taxon>
        <taxon>Basidiomycota</taxon>
        <taxon>Agaricomycotina</taxon>
        <taxon>Agaricomycetes</taxon>
        <taxon>Agaricomycetidae</taxon>
        <taxon>Agaricales</taxon>
        <taxon>Agaricineae</taxon>
        <taxon>Agaricaceae</taxon>
        <taxon>Agaricus</taxon>
    </lineage>
</organism>
<evidence type="ECO:0000256" key="1">
    <source>
        <dbReference type="SAM" id="MobiDB-lite"/>
    </source>
</evidence>
<dbReference type="EMBL" id="JABXXO010000014">
    <property type="protein sequence ID" value="KAF7761297.1"/>
    <property type="molecule type" value="Genomic_DNA"/>
</dbReference>
<comment type="caution">
    <text evidence="2">The sequence shown here is derived from an EMBL/GenBank/DDBJ whole genome shotgun (WGS) entry which is preliminary data.</text>
</comment>
<name>A0A8H7C2I7_AGABI</name>
<evidence type="ECO:0000313" key="3">
    <source>
        <dbReference type="Proteomes" id="UP000629468"/>
    </source>
</evidence>
<sequence length="330" mass="37464">MSNASLLMSNFLSSGVTCDISVTVALTPVGTSKEKEGTKKLEDAEKTGAETSSKKGKEKAKSKVGDSTPKDREGGQEYHASQHSIDKADRKKTTLMKQRERLSDPTAHKKFVEDWLNTRSGAQRPDFPKGIELVRLDPEYLPAAIAIDYHLSCLLLLNNTTNFLCISHVKLDRKIVSRVDNLEGPVRIWGTPLSQQQNPNLHSKINRPLHHFHCSCHEKVAIAGFMMWKTWKVKAMIKGQLVVEGLHEHKPFQPRDVLFILQFLKSKFGYTVEDMFTGSFDEEEKLRKEAQVMKKVANFCARRHFELIGEELTLDDSVSVQEEELESEWI</sequence>
<gene>
    <name evidence="2" type="ORF">Agabi119p4_10706</name>
</gene>